<reference evidence="1" key="2">
    <citation type="journal article" date="2020" name="Nat. Commun.">
        <title>Large-scale genome sequencing of mycorrhizal fungi provides insights into the early evolution of symbiotic traits.</title>
        <authorList>
            <person name="Miyauchi S."/>
            <person name="Kiss E."/>
            <person name="Kuo A."/>
            <person name="Drula E."/>
            <person name="Kohler A."/>
            <person name="Sanchez-Garcia M."/>
            <person name="Morin E."/>
            <person name="Andreopoulos B."/>
            <person name="Barry K.W."/>
            <person name="Bonito G."/>
            <person name="Buee M."/>
            <person name="Carver A."/>
            <person name="Chen C."/>
            <person name="Cichocki N."/>
            <person name="Clum A."/>
            <person name="Culley D."/>
            <person name="Crous P.W."/>
            <person name="Fauchery L."/>
            <person name="Girlanda M."/>
            <person name="Hayes R.D."/>
            <person name="Keri Z."/>
            <person name="LaButti K."/>
            <person name="Lipzen A."/>
            <person name="Lombard V."/>
            <person name="Magnuson J."/>
            <person name="Maillard F."/>
            <person name="Murat C."/>
            <person name="Nolan M."/>
            <person name="Ohm R.A."/>
            <person name="Pangilinan J."/>
            <person name="Pereira M.F."/>
            <person name="Perotto S."/>
            <person name="Peter M."/>
            <person name="Pfister S."/>
            <person name="Riley R."/>
            <person name="Sitrit Y."/>
            <person name="Stielow J.B."/>
            <person name="Szollosi G."/>
            <person name="Zifcakova L."/>
            <person name="Stursova M."/>
            <person name="Spatafora J.W."/>
            <person name="Tedersoo L."/>
            <person name="Vaario L.M."/>
            <person name="Yamada A."/>
            <person name="Yan M."/>
            <person name="Wang P."/>
            <person name="Xu J."/>
            <person name="Bruns T."/>
            <person name="Baldrian P."/>
            <person name="Vilgalys R."/>
            <person name="Dunand C."/>
            <person name="Henrissat B."/>
            <person name="Grigoriev I.V."/>
            <person name="Hibbett D."/>
            <person name="Nagy L.G."/>
            <person name="Martin F.M."/>
        </authorList>
    </citation>
    <scope>NUCLEOTIDE SEQUENCE</scope>
    <source>
        <strain evidence="1">P2</strain>
    </source>
</reference>
<dbReference type="EMBL" id="MU118011">
    <property type="protein sequence ID" value="KAF9648569.1"/>
    <property type="molecule type" value="Genomic_DNA"/>
</dbReference>
<keyword evidence="1" id="KW-0808">Transferase</keyword>
<proteinExistence type="predicted"/>
<accession>A0ACB6ZG72</accession>
<keyword evidence="1" id="KW-0418">Kinase</keyword>
<comment type="caution">
    <text evidence="1">The sequence shown here is derived from an EMBL/GenBank/DDBJ whole genome shotgun (WGS) entry which is preliminary data.</text>
</comment>
<keyword evidence="2" id="KW-1185">Reference proteome</keyword>
<evidence type="ECO:0000313" key="1">
    <source>
        <dbReference type="EMBL" id="KAF9648569.1"/>
    </source>
</evidence>
<sequence>MSATVVSAPGKVLLVGGYLILDPKYSGIVVSTSSRFYSVVSPASTPGVITVNSPQFINAVWKYSINPNGAIEEDTSTFNANSFVHLALINTLTLAANLKGPEVTDALVKTGLQIHILGGNDFYSQRITLEKRGLSPTLENLNKIPPFTPLEIPISQVNKTGLGSSAALITSLTAALLVHFGVIARESITGDGHEDSRRLAHNLAQFVHCLAQGKVGSGFDVSAAVFGSQIYTRFDSRVIQPLLDGSRFAKVEGLYQILAATNSGWTQKVSPLRLPPHVRLLLADVAVGSDTPSLVGNVLKWRQANPEVANDLWTSLDEENQEFGRTLKSLSAEWEKNTALYEQVANYLSSMQQVQWEANPELPKEEKSLIDRFVKLRTISENIRAKMREMGETSGVPIEPPQQTKLLDDCLAVTGVIAGGVPGAGGYDAIWLLVFDPPRKHEKIPTPAACVEILWGRREEKDVTPLSTEESVTKGIQVEELYKVPGLQQAISAARN</sequence>
<organism evidence="1 2">
    <name type="scientific">Thelephora ganbajun</name>
    <name type="common">Ganba fungus</name>
    <dbReference type="NCBI Taxonomy" id="370292"/>
    <lineage>
        <taxon>Eukaryota</taxon>
        <taxon>Fungi</taxon>
        <taxon>Dikarya</taxon>
        <taxon>Basidiomycota</taxon>
        <taxon>Agaricomycotina</taxon>
        <taxon>Agaricomycetes</taxon>
        <taxon>Thelephorales</taxon>
        <taxon>Thelephoraceae</taxon>
        <taxon>Thelephora</taxon>
    </lineage>
</organism>
<gene>
    <name evidence="1" type="ORF">BDM02DRAFT_3096196</name>
</gene>
<name>A0ACB6ZG72_THEGA</name>
<dbReference type="Proteomes" id="UP000886501">
    <property type="component" value="Unassembled WGS sequence"/>
</dbReference>
<protein>
    <submittedName>
        <fullName evidence="1">Phosphomevalonate kinase</fullName>
    </submittedName>
</protein>
<evidence type="ECO:0000313" key="2">
    <source>
        <dbReference type="Proteomes" id="UP000886501"/>
    </source>
</evidence>
<reference evidence="1" key="1">
    <citation type="submission" date="2019-10" db="EMBL/GenBank/DDBJ databases">
        <authorList>
            <consortium name="DOE Joint Genome Institute"/>
            <person name="Kuo A."/>
            <person name="Miyauchi S."/>
            <person name="Kiss E."/>
            <person name="Drula E."/>
            <person name="Kohler A."/>
            <person name="Sanchez-Garcia M."/>
            <person name="Andreopoulos B."/>
            <person name="Barry K.W."/>
            <person name="Bonito G."/>
            <person name="Buee M."/>
            <person name="Carver A."/>
            <person name="Chen C."/>
            <person name="Cichocki N."/>
            <person name="Clum A."/>
            <person name="Culley D."/>
            <person name="Crous P.W."/>
            <person name="Fauchery L."/>
            <person name="Girlanda M."/>
            <person name="Hayes R."/>
            <person name="Keri Z."/>
            <person name="Labutti K."/>
            <person name="Lipzen A."/>
            <person name="Lombard V."/>
            <person name="Magnuson J."/>
            <person name="Maillard F."/>
            <person name="Morin E."/>
            <person name="Murat C."/>
            <person name="Nolan M."/>
            <person name="Ohm R."/>
            <person name="Pangilinan J."/>
            <person name="Pereira M."/>
            <person name="Perotto S."/>
            <person name="Peter M."/>
            <person name="Riley R."/>
            <person name="Sitrit Y."/>
            <person name="Stielow B."/>
            <person name="Szollosi G."/>
            <person name="Zifcakova L."/>
            <person name="Stursova M."/>
            <person name="Spatafora J.W."/>
            <person name="Tedersoo L."/>
            <person name="Vaario L.-M."/>
            <person name="Yamada A."/>
            <person name="Yan M."/>
            <person name="Wang P."/>
            <person name="Xu J."/>
            <person name="Bruns T."/>
            <person name="Baldrian P."/>
            <person name="Vilgalys R."/>
            <person name="Henrissat B."/>
            <person name="Grigoriev I.V."/>
            <person name="Hibbett D."/>
            <person name="Nagy L.G."/>
            <person name="Martin F.M."/>
        </authorList>
    </citation>
    <scope>NUCLEOTIDE SEQUENCE</scope>
    <source>
        <strain evidence="1">P2</strain>
    </source>
</reference>